<dbReference type="OrthoDB" id="2194683at2759"/>
<dbReference type="PANTHER" id="PTHR13227:SF0">
    <property type="entry name" value="EUKARYOTIC TRANSLATION INITIATION FACTOR 2A"/>
    <property type="match status" value="1"/>
</dbReference>
<feature type="region of interest" description="Disordered" evidence="8">
    <location>
        <begin position="531"/>
        <end position="589"/>
    </location>
</feature>
<dbReference type="InterPro" id="IPR011387">
    <property type="entry name" value="TIF2A"/>
</dbReference>
<keyword evidence="5" id="KW-0677">Repeat</keyword>
<dbReference type="GO" id="GO:0003729">
    <property type="term" value="F:mRNA binding"/>
    <property type="evidence" value="ECO:0007669"/>
    <property type="project" value="TreeGrafter"/>
</dbReference>
<proteinExistence type="inferred from homology"/>
<evidence type="ECO:0000313" key="10">
    <source>
        <dbReference type="EMBL" id="GMH63965.1"/>
    </source>
</evidence>
<evidence type="ECO:0000256" key="8">
    <source>
        <dbReference type="SAM" id="MobiDB-lite"/>
    </source>
</evidence>
<dbReference type="InterPro" id="IPR015943">
    <property type="entry name" value="WD40/YVTN_repeat-like_dom_sf"/>
</dbReference>
<dbReference type="GO" id="GO:0000049">
    <property type="term" value="F:tRNA binding"/>
    <property type="evidence" value="ECO:0007669"/>
    <property type="project" value="TreeGrafter"/>
</dbReference>
<comment type="caution">
    <text evidence="10">The sequence shown here is derived from an EMBL/GenBank/DDBJ whole genome shotgun (WGS) entry which is preliminary data.</text>
</comment>
<evidence type="ECO:0000313" key="11">
    <source>
        <dbReference type="Proteomes" id="UP001165085"/>
    </source>
</evidence>
<protein>
    <recommendedName>
        <fullName evidence="2">Eukaryotic translation initiation factor 2A</fullName>
    </recommendedName>
</protein>
<comment type="similarity">
    <text evidence="1">Belongs to the WD repeat EIF2A family.</text>
</comment>
<dbReference type="PANTHER" id="PTHR13227">
    <property type="entry name" value="EUKARYOTIC TRANSLATION INITIATION FACTOR 2A"/>
    <property type="match status" value="1"/>
</dbReference>
<dbReference type="SUPFAM" id="SSF82171">
    <property type="entry name" value="DPP6 N-terminal domain-like"/>
    <property type="match status" value="1"/>
</dbReference>
<dbReference type="Proteomes" id="UP001165085">
    <property type="component" value="Unassembled WGS sequence"/>
</dbReference>
<sequence length="633" mass="68557">MSALASSSSSPSSPLPPTTSIILRSKTSFTSYSYTYTTTPSTHTLTPTSSSTTPCSLFKSSPDGLKSVVKVTGGSGDIVIYDVHEGGFDMETGVTLEGTSTVQVVDFSPKSTFLTTWSRPVKDGPGNLKIFETSSGKNIANFHMKNPAVKGVSWPAVEWTSDEKLALRISANSVFIHRGDSGWEDSPNLLERVSVEGVKQFSVSPGSVYRFTTFTPETKGRPAKVQIYGYPNTKTAVTGKSFYQAEELTTAWSPNGEKCIVFTHTTVDTTGQSYYGSTSLHLLSADGSGEDYAIPLAKEGPVYDVKWCPNPTKPFFIVLSGSMPSQACLYNAKCEQLFLFGEAHRNIVSWAPHGRFVGLCGFGNLAGDFDMWDVNKRKKMGSNSTSAAVGYGWSPDSRQFMVSTTAPRMNVDNGVRIFRYNGAGPVAKLDIDVLYEAVWRPAGEGVYPDRAQSPLKKGEVAPTIAEKPVVARYRPPGAGSKGASFAERLRLEREGKAESKKVDRSAALNAKYRPPVGGAGKYAGGVVGAAPVGGASVEKSKNAIKREKQKKKKLEEEKRLKEEQEAQEKLKAAAAPAPAPSDPVVDKEKRIKKVKKLLKQINELKTKGELNEDQQKKVDGEADLVVELKELEL</sequence>
<reference evidence="11" key="1">
    <citation type="journal article" date="2023" name="Commun. Biol.">
        <title>Genome analysis of Parmales, the sister group of diatoms, reveals the evolutionary specialization of diatoms from phago-mixotrophs to photoautotrophs.</title>
        <authorList>
            <person name="Ban H."/>
            <person name="Sato S."/>
            <person name="Yoshikawa S."/>
            <person name="Yamada K."/>
            <person name="Nakamura Y."/>
            <person name="Ichinomiya M."/>
            <person name="Sato N."/>
            <person name="Blanc-Mathieu R."/>
            <person name="Endo H."/>
            <person name="Kuwata A."/>
            <person name="Ogata H."/>
        </authorList>
    </citation>
    <scope>NUCLEOTIDE SEQUENCE [LARGE SCALE GENOMIC DNA]</scope>
    <source>
        <strain evidence="11">NIES 3701</strain>
    </source>
</reference>
<dbReference type="InterPro" id="IPR013979">
    <property type="entry name" value="TIF_beta_prop-like"/>
</dbReference>
<evidence type="ECO:0000256" key="6">
    <source>
        <dbReference type="ARBA" id="ARBA00022845"/>
    </source>
</evidence>
<evidence type="ECO:0000259" key="9">
    <source>
        <dbReference type="Pfam" id="PF08662"/>
    </source>
</evidence>
<keyword evidence="3" id="KW-0396">Initiation factor</keyword>
<dbReference type="GO" id="GO:0006417">
    <property type="term" value="P:regulation of translation"/>
    <property type="evidence" value="ECO:0007669"/>
    <property type="project" value="UniProtKB-KW"/>
</dbReference>
<keyword evidence="7" id="KW-0648">Protein biosynthesis</keyword>
<keyword evidence="4" id="KW-0853">WD repeat</keyword>
<dbReference type="GO" id="GO:0003743">
    <property type="term" value="F:translation initiation factor activity"/>
    <property type="evidence" value="ECO:0007669"/>
    <property type="project" value="UniProtKB-KW"/>
</dbReference>
<evidence type="ECO:0000256" key="3">
    <source>
        <dbReference type="ARBA" id="ARBA00022540"/>
    </source>
</evidence>
<gene>
    <name evidence="10" type="ORF">TrST_g7696</name>
</gene>
<dbReference type="AlphaFoldDB" id="A0A9W7E3J7"/>
<feature type="compositionally biased region" description="Basic and acidic residues" evidence="8">
    <location>
        <begin position="553"/>
        <end position="571"/>
    </location>
</feature>
<feature type="domain" description="Translation initiation factor beta propellor-like" evidence="9">
    <location>
        <begin position="240"/>
        <end position="436"/>
    </location>
</feature>
<dbReference type="GO" id="GO:0022627">
    <property type="term" value="C:cytosolic small ribosomal subunit"/>
    <property type="evidence" value="ECO:0007669"/>
    <property type="project" value="TreeGrafter"/>
</dbReference>
<dbReference type="GO" id="GO:0043022">
    <property type="term" value="F:ribosome binding"/>
    <property type="evidence" value="ECO:0007669"/>
    <property type="project" value="TreeGrafter"/>
</dbReference>
<dbReference type="EMBL" id="BRXY01000090">
    <property type="protein sequence ID" value="GMH63965.1"/>
    <property type="molecule type" value="Genomic_DNA"/>
</dbReference>
<evidence type="ECO:0000256" key="4">
    <source>
        <dbReference type="ARBA" id="ARBA00022574"/>
    </source>
</evidence>
<keyword evidence="6" id="KW-0810">Translation regulation</keyword>
<organism evidence="10 11">
    <name type="scientific">Triparma strigata</name>
    <dbReference type="NCBI Taxonomy" id="1606541"/>
    <lineage>
        <taxon>Eukaryota</taxon>
        <taxon>Sar</taxon>
        <taxon>Stramenopiles</taxon>
        <taxon>Ochrophyta</taxon>
        <taxon>Bolidophyceae</taxon>
        <taxon>Parmales</taxon>
        <taxon>Triparmaceae</taxon>
        <taxon>Triparma</taxon>
    </lineage>
</organism>
<evidence type="ECO:0000256" key="7">
    <source>
        <dbReference type="ARBA" id="ARBA00022917"/>
    </source>
</evidence>
<keyword evidence="11" id="KW-1185">Reference proteome</keyword>
<dbReference type="Gene3D" id="2.130.10.10">
    <property type="entry name" value="YVTN repeat-like/Quinoprotein amine dehydrogenase"/>
    <property type="match status" value="1"/>
</dbReference>
<evidence type="ECO:0000256" key="1">
    <source>
        <dbReference type="ARBA" id="ARBA00009573"/>
    </source>
</evidence>
<name>A0A9W7E3J7_9STRA</name>
<accession>A0A9W7E3J7</accession>
<evidence type="ECO:0000256" key="2">
    <source>
        <dbReference type="ARBA" id="ARBA00013819"/>
    </source>
</evidence>
<evidence type="ECO:0000256" key="5">
    <source>
        <dbReference type="ARBA" id="ARBA00022737"/>
    </source>
</evidence>
<dbReference type="Pfam" id="PF08662">
    <property type="entry name" value="eIF2A"/>
    <property type="match status" value="1"/>
</dbReference>